<organism evidence="1 2">
    <name type="scientific">Microbacterium binotii</name>
    <dbReference type="NCBI Taxonomy" id="462710"/>
    <lineage>
        <taxon>Bacteria</taxon>
        <taxon>Bacillati</taxon>
        <taxon>Actinomycetota</taxon>
        <taxon>Actinomycetes</taxon>
        <taxon>Micrococcales</taxon>
        <taxon>Microbacteriaceae</taxon>
        <taxon>Microbacterium</taxon>
    </lineage>
</organism>
<gene>
    <name evidence="1" type="ORF">GCM10009862_16340</name>
</gene>
<dbReference type="Proteomes" id="UP001500274">
    <property type="component" value="Unassembled WGS sequence"/>
</dbReference>
<accession>A0ABN3PBQ7</accession>
<sequence length="54" mass="5671">MVRRTAEQELDHQMQKLKDMGVTVSVSLAPGVPGGKDRPAGVLAEAARRNGIAG</sequence>
<keyword evidence="2" id="KW-1185">Reference proteome</keyword>
<name>A0ABN3PBQ7_9MICO</name>
<dbReference type="RefSeq" id="WP_344228470.1">
    <property type="nucleotide sequence ID" value="NZ_BAAARI010000011.1"/>
</dbReference>
<protein>
    <submittedName>
        <fullName evidence="1">Uncharacterized protein</fullName>
    </submittedName>
</protein>
<evidence type="ECO:0000313" key="2">
    <source>
        <dbReference type="Proteomes" id="UP001500274"/>
    </source>
</evidence>
<dbReference type="EMBL" id="BAAARI010000011">
    <property type="protein sequence ID" value="GAA2577749.1"/>
    <property type="molecule type" value="Genomic_DNA"/>
</dbReference>
<proteinExistence type="predicted"/>
<reference evidence="1 2" key="1">
    <citation type="journal article" date="2019" name="Int. J. Syst. Evol. Microbiol.">
        <title>The Global Catalogue of Microorganisms (GCM) 10K type strain sequencing project: providing services to taxonomists for standard genome sequencing and annotation.</title>
        <authorList>
            <consortium name="The Broad Institute Genomics Platform"/>
            <consortium name="The Broad Institute Genome Sequencing Center for Infectious Disease"/>
            <person name="Wu L."/>
            <person name="Ma J."/>
        </authorList>
    </citation>
    <scope>NUCLEOTIDE SEQUENCE [LARGE SCALE GENOMIC DNA]</scope>
    <source>
        <strain evidence="1 2">JCM 16365</strain>
    </source>
</reference>
<comment type="caution">
    <text evidence="1">The sequence shown here is derived from an EMBL/GenBank/DDBJ whole genome shotgun (WGS) entry which is preliminary data.</text>
</comment>
<evidence type="ECO:0000313" key="1">
    <source>
        <dbReference type="EMBL" id="GAA2577749.1"/>
    </source>
</evidence>